<accession>A0A2A7SI23</accession>
<dbReference type="Pfam" id="PF00291">
    <property type="entry name" value="PALP"/>
    <property type="match status" value="1"/>
</dbReference>
<comment type="cofactor">
    <cofactor evidence="1">
        <name>pyridoxal 5'-phosphate</name>
        <dbReference type="ChEBI" id="CHEBI:597326"/>
    </cofactor>
</comment>
<gene>
    <name evidence="4" type="ORF">CRM94_14910</name>
</gene>
<dbReference type="RefSeq" id="WP_098153030.1">
    <property type="nucleotide sequence ID" value="NZ_CADEQH010000015.1"/>
</dbReference>
<feature type="domain" description="Tryptophan synthase beta chain-like PALP" evidence="3">
    <location>
        <begin position="41"/>
        <end position="373"/>
    </location>
</feature>
<dbReference type="PANTHER" id="PTHR42937:SF1">
    <property type="entry name" value="DIAMINOPROPIONATE AMMONIA-LYASE"/>
    <property type="match status" value="1"/>
</dbReference>
<dbReference type="SUPFAM" id="SSF53686">
    <property type="entry name" value="Tryptophan synthase beta subunit-like PLP-dependent enzymes"/>
    <property type="match status" value="1"/>
</dbReference>
<name>A0A2A7SI23_BURGA</name>
<dbReference type="GO" id="GO:0016829">
    <property type="term" value="F:lyase activity"/>
    <property type="evidence" value="ECO:0007669"/>
    <property type="project" value="UniProtKB-KW"/>
</dbReference>
<organism evidence="4 5">
    <name type="scientific">Burkholderia gladioli</name>
    <name type="common">Pseudomonas marginata</name>
    <name type="synonym">Phytomonas marginata</name>
    <dbReference type="NCBI Taxonomy" id="28095"/>
    <lineage>
        <taxon>Bacteria</taxon>
        <taxon>Pseudomonadati</taxon>
        <taxon>Pseudomonadota</taxon>
        <taxon>Betaproteobacteria</taxon>
        <taxon>Burkholderiales</taxon>
        <taxon>Burkholderiaceae</taxon>
        <taxon>Burkholderia</taxon>
    </lineage>
</organism>
<keyword evidence="2" id="KW-0663">Pyridoxal phosphate</keyword>
<sequence length="411" mass="42667">MLFANPNACFTPYPDALRRILDIDTARQSGAWLAHWPLIERGATPLWNLPGAAARFGIAALAVKDESLRSSLGSFKALGAPVALLRLALRLMPEARFEPQALFAGRHAGALAALTVISATDGNHGTALAAAAQSLGCACVIVLHARVSAERERAIAAHGARIVRIAGNYDESVEHAARLAREQGWHVVSDTSYEGYEAIPRDVMQGYGVIAAELLAQAAGQPPFTHVILQGGVGGLAAGIASYLWEHFGASRPRFLVVEPAQADCLYQSAIAGRAAQASGSVDSVMAGLACGEASPLAWRILQPCIDAFLTIDDADATLAMRALAAGVDGDVPVLAGESGAAGHAGLAVLMRDRALAARAGLDANSRVVLINTEGATAPGVYASLTGEAAEAVIARRRAWLDDAARLPLDA</sequence>
<dbReference type="InterPro" id="IPR036052">
    <property type="entry name" value="TrpB-like_PALP_sf"/>
</dbReference>
<evidence type="ECO:0000256" key="2">
    <source>
        <dbReference type="ARBA" id="ARBA00022898"/>
    </source>
</evidence>
<reference evidence="5" key="1">
    <citation type="submission" date="2017-09" db="EMBL/GenBank/DDBJ databases">
        <title>FDA dAtabase for Regulatory Grade micrObial Sequences (FDA-ARGOS): Supporting development and validation of Infectious Disease Dx tests.</title>
        <authorList>
            <person name="Minogue T."/>
            <person name="Wolcott M."/>
            <person name="Wasieloski L."/>
            <person name="Aguilar W."/>
            <person name="Moore D."/>
            <person name="Tallon L."/>
            <person name="Sadzewicz L."/>
            <person name="Ott S."/>
            <person name="Zhao X."/>
            <person name="Nagaraj S."/>
            <person name="Vavikolanu K."/>
            <person name="Aluvathingal J."/>
            <person name="Nadendla S."/>
            <person name="Sichtig H."/>
        </authorList>
    </citation>
    <scope>NUCLEOTIDE SEQUENCE [LARGE SCALE GENOMIC DNA]</scope>
    <source>
        <strain evidence="5">FDAARGOS_390</strain>
    </source>
</reference>
<dbReference type="NCBIfam" id="NF006058">
    <property type="entry name" value="PRK08206.1"/>
    <property type="match status" value="1"/>
</dbReference>
<dbReference type="EMBL" id="PDDY01000001">
    <property type="protein sequence ID" value="PEH43334.1"/>
    <property type="molecule type" value="Genomic_DNA"/>
</dbReference>
<evidence type="ECO:0000313" key="4">
    <source>
        <dbReference type="EMBL" id="PEH43334.1"/>
    </source>
</evidence>
<evidence type="ECO:0000256" key="1">
    <source>
        <dbReference type="ARBA" id="ARBA00001933"/>
    </source>
</evidence>
<evidence type="ECO:0000259" key="3">
    <source>
        <dbReference type="Pfam" id="PF00291"/>
    </source>
</evidence>
<dbReference type="Gene3D" id="3.40.50.1100">
    <property type="match status" value="2"/>
</dbReference>
<dbReference type="InterPro" id="IPR001926">
    <property type="entry name" value="TrpB-like_PALP"/>
</dbReference>
<dbReference type="PANTHER" id="PTHR42937">
    <property type="match status" value="1"/>
</dbReference>
<dbReference type="AlphaFoldDB" id="A0A2A7SI23"/>
<evidence type="ECO:0000313" key="5">
    <source>
        <dbReference type="Proteomes" id="UP000220629"/>
    </source>
</evidence>
<protein>
    <submittedName>
        <fullName evidence="4">Diaminopropionate ammonia-lyase</fullName>
    </submittedName>
</protein>
<keyword evidence="4" id="KW-0456">Lyase</keyword>
<proteinExistence type="predicted"/>
<dbReference type="Proteomes" id="UP000220629">
    <property type="component" value="Unassembled WGS sequence"/>
</dbReference>
<comment type="caution">
    <text evidence="4">The sequence shown here is derived from an EMBL/GenBank/DDBJ whole genome shotgun (WGS) entry which is preliminary data.</text>
</comment>